<keyword evidence="2" id="KW-1185">Reference proteome</keyword>
<accession>A0ACA9YC27</accession>
<proteinExistence type="predicted"/>
<sequence>MTRVPLKLEDLINACYVADDGDSEISDDGQDGQRNHKLTPTPRILFSEDKDIQINSSSSQYKRPVIESGDTTHFKSFGKIPSPKKFNQTNVVGGPTLLPPIVFSNEKVAFNNFSYNIASINRELETVSSLVGREDGSRGGTPDILHTSPTYASIQQINQTPIFAPSSEISSSPVYSQQRSYGSEIEIDDAFLTSETVQAQDQDESYYSTGQESSTISTGQESSNISTGQESSNISTGQESSNNTSSIDYEYSSEEYIPKRRPQNKKKSSSVNIQRSNKSLKVKISYKRGRTKKTKVRSKNGCWICRIRHKACPEERPECTQCVRLKLVCDYSPTRPQYMTNPELMAEKLRSIRLVTDASKKLIYQGRITNEPTKN</sequence>
<organism evidence="1 2">
    <name type="scientific">[Candida] jaroonii</name>
    <dbReference type="NCBI Taxonomy" id="467808"/>
    <lineage>
        <taxon>Eukaryota</taxon>
        <taxon>Fungi</taxon>
        <taxon>Dikarya</taxon>
        <taxon>Ascomycota</taxon>
        <taxon>Saccharomycotina</taxon>
        <taxon>Pichiomycetes</taxon>
        <taxon>Debaryomycetaceae</taxon>
        <taxon>Yamadazyma</taxon>
    </lineage>
</organism>
<evidence type="ECO:0000313" key="2">
    <source>
        <dbReference type="Proteomes" id="UP001152531"/>
    </source>
</evidence>
<dbReference type="Proteomes" id="UP001152531">
    <property type="component" value="Unassembled WGS sequence"/>
</dbReference>
<protein>
    <submittedName>
        <fullName evidence="1">Uncharacterized protein</fullName>
    </submittedName>
</protein>
<reference evidence="1" key="1">
    <citation type="submission" date="2022-06" db="EMBL/GenBank/DDBJ databases">
        <authorList>
            <person name="Legras J.-L."/>
            <person name="Devillers H."/>
            <person name="Grondin C."/>
        </authorList>
    </citation>
    <scope>NUCLEOTIDE SEQUENCE</scope>
    <source>
        <strain evidence="1">CLIB 1444</strain>
    </source>
</reference>
<name>A0ACA9YC27_9ASCO</name>
<evidence type="ECO:0000313" key="1">
    <source>
        <dbReference type="EMBL" id="CAH6722610.1"/>
    </source>
</evidence>
<gene>
    <name evidence="1" type="ORF">CLIB1444_10S02344</name>
</gene>
<dbReference type="EMBL" id="CALSDN010000010">
    <property type="protein sequence ID" value="CAH6722610.1"/>
    <property type="molecule type" value="Genomic_DNA"/>
</dbReference>
<comment type="caution">
    <text evidence="1">The sequence shown here is derived from an EMBL/GenBank/DDBJ whole genome shotgun (WGS) entry which is preliminary data.</text>
</comment>